<keyword evidence="8" id="KW-1185">Reference proteome</keyword>
<comment type="similarity">
    <text evidence="1">Belongs to the H-rev107 family.</text>
</comment>
<dbReference type="EMBL" id="JBHFQA010000006">
    <property type="protein sequence ID" value="KAL2097133.1"/>
    <property type="molecule type" value="Genomic_DNA"/>
</dbReference>
<dbReference type="GO" id="GO:0006629">
    <property type="term" value="P:lipid metabolic process"/>
    <property type="evidence" value="ECO:0007669"/>
    <property type="project" value="UniProtKB-KW"/>
</dbReference>
<feature type="compositionally biased region" description="Polar residues" evidence="5">
    <location>
        <begin position="32"/>
        <end position="41"/>
    </location>
</feature>
<comment type="caution">
    <text evidence="7">The sequence shown here is derived from an EMBL/GenBank/DDBJ whole genome shotgun (WGS) entry which is preliminary data.</text>
</comment>
<dbReference type="Proteomes" id="UP001591681">
    <property type="component" value="Unassembled WGS sequence"/>
</dbReference>
<evidence type="ECO:0000256" key="5">
    <source>
        <dbReference type="SAM" id="MobiDB-lite"/>
    </source>
</evidence>
<dbReference type="AlphaFoldDB" id="A0ABD1KDG8"/>
<gene>
    <name evidence="7" type="ORF">ACEWY4_006340</name>
</gene>
<evidence type="ECO:0000313" key="8">
    <source>
        <dbReference type="Proteomes" id="UP001591681"/>
    </source>
</evidence>
<evidence type="ECO:0000256" key="4">
    <source>
        <dbReference type="ARBA" id="ARBA00023098"/>
    </source>
</evidence>
<feature type="domain" description="LRAT" evidence="6">
    <location>
        <begin position="62"/>
        <end position="167"/>
    </location>
</feature>
<organism evidence="7 8">
    <name type="scientific">Coilia grayii</name>
    <name type="common">Gray's grenadier anchovy</name>
    <dbReference type="NCBI Taxonomy" id="363190"/>
    <lineage>
        <taxon>Eukaryota</taxon>
        <taxon>Metazoa</taxon>
        <taxon>Chordata</taxon>
        <taxon>Craniata</taxon>
        <taxon>Vertebrata</taxon>
        <taxon>Euteleostomi</taxon>
        <taxon>Actinopterygii</taxon>
        <taxon>Neopterygii</taxon>
        <taxon>Teleostei</taxon>
        <taxon>Clupei</taxon>
        <taxon>Clupeiformes</taxon>
        <taxon>Clupeoidei</taxon>
        <taxon>Engraulidae</taxon>
        <taxon>Coilinae</taxon>
        <taxon>Coilia</taxon>
    </lineage>
</organism>
<protein>
    <recommendedName>
        <fullName evidence="6">LRAT domain-containing protein</fullName>
    </recommendedName>
</protein>
<name>A0ABD1KDG8_9TELE</name>
<keyword evidence="3" id="KW-0378">Hydrolase</keyword>
<dbReference type="PANTHER" id="PTHR13943:SF31">
    <property type="entry name" value="PHOSPHOLIPASE A AND ACYLTRANSFERASE 3"/>
    <property type="match status" value="1"/>
</dbReference>
<dbReference type="Pfam" id="PF04970">
    <property type="entry name" value="LRAT"/>
    <property type="match status" value="1"/>
</dbReference>
<accession>A0ABD1KDG8</accession>
<proteinExistence type="inferred from homology"/>
<evidence type="ECO:0000313" key="7">
    <source>
        <dbReference type="EMBL" id="KAL2097133.1"/>
    </source>
</evidence>
<evidence type="ECO:0000256" key="1">
    <source>
        <dbReference type="ARBA" id="ARBA00007824"/>
    </source>
</evidence>
<dbReference type="GO" id="GO:0016787">
    <property type="term" value="F:hydrolase activity"/>
    <property type="evidence" value="ECO:0007669"/>
    <property type="project" value="UniProtKB-KW"/>
</dbReference>
<feature type="region of interest" description="Disordered" evidence="5">
    <location>
        <begin position="1"/>
        <end position="65"/>
    </location>
</feature>
<dbReference type="PROSITE" id="PS51934">
    <property type="entry name" value="LRAT"/>
    <property type="match status" value="1"/>
</dbReference>
<evidence type="ECO:0000256" key="3">
    <source>
        <dbReference type="ARBA" id="ARBA00022801"/>
    </source>
</evidence>
<evidence type="ECO:0000256" key="2">
    <source>
        <dbReference type="ARBA" id="ARBA00022679"/>
    </source>
</evidence>
<dbReference type="InterPro" id="IPR051496">
    <property type="entry name" value="H-rev107_PLA/AT"/>
</dbReference>
<reference evidence="7 8" key="1">
    <citation type="submission" date="2024-09" db="EMBL/GenBank/DDBJ databases">
        <title>A chromosome-level genome assembly of Gray's grenadier anchovy, Coilia grayii.</title>
        <authorList>
            <person name="Fu Z."/>
        </authorList>
    </citation>
    <scope>NUCLEOTIDE SEQUENCE [LARGE SCALE GENOMIC DNA]</scope>
    <source>
        <strain evidence="7">G4</strain>
        <tissue evidence="7">Muscle</tissue>
    </source>
</reference>
<evidence type="ECO:0000259" key="6">
    <source>
        <dbReference type="PROSITE" id="PS51934"/>
    </source>
</evidence>
<sequence length="187" mass="20615">MGVREWSGLQKSTTNQPPHTHTPQRNPDTDKSQNLLISISALNRDMSGQKKKSPSPQPGDMVEFPRGNLYSHYGVAVGEGKVVHIGKEKPQMGIQSTVKKESLEKVAGKGGYRVNNQNGVGPPLPREEIVRRANARVGEKMYWTPFNNCETVASEIRHGGGKGHSNQAEKAAKNFLDDYAKALDQHF</sequence>
<dbReference type="Gene3D" id="3.90.1720.10">
    <property type="entry name" value="endopeptidase domain like (from Nostoc punctiforme)"/>
    <property type="match status" value="1"/>
</dbReference>
<keyword evidence="2" id="KW-0808">Transferase</keyword>
<dbReference type="InterPro" id="IPR007053">
    <property type="entry name" value="LRAT_dom"/>
</dbReference>
<feature type="compositionally biased region" description="Low complexity" evidence="5">
    <location>
        <begin position="13"/>
        <end position="24"/>
    </location>
</feature>
<dbReference type="PANTHER" id="PTHR13943">
    <property type="entry name" value="HRAS-LIKE SUPPRESSOR - RELATED"/>
    <property type="match status" value="1"/>
</dbReference>
<dbReference type="GO" id="GO:0016740">
    <property type="term" value="F:transferase activity"/>
    <property type="evidence" value="ECO:0007669"/>
    <property type="project" value="UniProtKB-KW"/>
</dbReference>
<keyword evidence="4" id="KW-0443">Lipid metabolism</keyword>